<evidence type="ECO:0000256" key="1">
    <source>
        <dbReference type="SAM" id="MobiDB-lite"/>
    </source>
</evidence>
<dbReference type="RefSeq" id="WP_316437077.1">
    <property type="nucleotide sequence ID" value="NZ_CP053587.1"/>
</dbReference>
<proteinExistence type="predicted"/>
<reference evidence="2" key="1">
    <citation type="submission" date="2020-05" db="EMBL/GenBank/DDBJ databases">
        <authorList>
            <person name="Zhu T."/>
            <person name="Keshari N."/>
            <person name="Lu X."/>
        </authorList>
    </citation>
    <scope>NUCLEOTIDE SEQUENCE</scope>
    <source>
        <strain evidence="2">NK1-12</strain>
    </source>
</reference>
<dbReference type="EMBL" id="CP053587">
    <property type="protein sequence ID" value="WNZ27401.1"/>
    <property type="molecule type" value="Genomic_DNA"/>
</dbReference>
<protein>
    <submittedName>
        <fullName evidence="2">Uncharacterized protein</fullName>
    </submittedName>
</protein>
<feature type="region of interest" description="Disordered" evidence="1">
    <location>
        <begin position="1"/>
        <end position="79"/>
    </location>
</feature>
<sequence length="79" mass="8458">MTSKTPPDDRQDDVRNDPQDNPGLDTEVPVTEEGDTPLDERRRMTGQEAGTDVRPGAESEAPGGAVTRPGLPNQGTDSR</sequence>
<dbReference type="AlphaFoldDB" id="A0AA96WQU1"/>
<accession>A0AA96WQU1</accession>
<evidence type="ECO:0000313" key="2">
    <source>
        <dbReference type="EMBL" id="WNZ27401.1"/>
    </source>
</evidence>
<organism evidence="2">
    <name type="scientific">Leptolyngbya sp. NK1-12</name>
    <dbReference type="NCBI Taxonomy" id="2547451"/>
    <lineage>
        <taxon>Bacteria</taxon>
        <taxon>Bacillati</taxon>
        <taxon>Cyanobacteriota</taxon>
        <taxon>Cyanophyceae</taxon>
        <taxon>Leptolyngbyales</taxon>
        <taxon>Leptolyngbyaceae</taxon>
        <taxon>Leptolyngbya group</taxon>
        <taxon>Leptolyngbya</taxon>
    </lineage>
</organism>
<gene>
    <name evidence="2" type="ORF">HJG54_31450</name>
</gene>
<name>A0AA96WQU1_9CYAN</name>
<feature type="compositionally biased region" description="Basic and acidic residues" evidence="1">
    <location>
        <begin position="1"/>
        <end position="18"/>
    </location>
</feature>